<evidence type="ECO:0000313" key="1">
    <source>
        <dbReference type="EMBL" id="KAJ2970928.1"/>
    </source>
</evidence>
<dbReference type="Proteomes" id="UP001144978">
    <property type="component" value="Unassembled WGS sequence"/>
</dbReference>
<evidence type="ECO:0000313" key="2">
    <source>
        <dbReference type="Proteomes" id="UP001144978"/>
    </source>
</evidence>
<reference evidence="1" key="1">
    <citation type="submission" date="2022-08" db="EMBL/GenBank/DDBJ databases">
        <title>Genome Sequence of Pycnoporus sanguineus.</title>
        <authorList>
            <person name="Buettner E."/>
        </authorList>
    </citation>
    <scope>NUCLEOTIDE SEQUENCE</scope>
    <source>
        <strain evidence="1">CG-C14</strain>
    </source>
</reference>
<accession>A0ACC1MWM8</accession>
<proteinExistence type="predicted"/>
<dbReference type="EMBL" id="JANSHE010005452">
    <property type="protein sequence ID" value="KAJ2970928.1"/>
    <property type="molecule type" value="Genomic_DNA"/>
</dbReference>
<name>A0ACC1MWM8_9APHY</name>
<gene>
    <name evidence="1" type="ORF">NUW54_g12620</name>
</gene>
<keyword evidence="2" id="KW-1185">Reference proteome</keyword>
<protein>
    <submittedName>
        <fullName evidence="1">Uncharacterized protein</fullName>
    </submittedName>
</protein>
<sequence length="276" mass="32082">MQRTLQARRASNASDLQFPSPFRFNSREPITLVELRMRKFSGMIRSKPDWWTKVNDPEIMAKWREEMVEEDRKAVQKLWGGEERFRHGRGTKQWPRDPITDAQLNYIFEELKYEASRYEERTGIFSTSIPKAYESRSLIPTELKAALISGVSALETVPDEKKDWHPGSHQQVLDLVHPSLYCLRIGRSYIRAKETNSADALRVWTQEEYLSGRPDLNFFLEHRPFAVSSKYQWLPTDFAVSADGKAEPLGYINNLHTIHHHELYSTISSPRTASGR</sequence>
<organism evidence="1 2">
    <name type="scientific">Trametes sanguinea</name>
    <dbReference type="NCBI Taxonomy" id="158606"/>
    <lineage>
        <taxon>Eukaryota</taxon>
        <taxon>Fungi</taxon>
        <taxon>Dikarya</taxon>
        <taxon>Basidiomycota</taxon>
        <taxon>Agaricomycotina</taxon>
        <taxon>Agaricomycetes</taxon>
        <taxon>Polyporales</taxon>
        <taxon>Polyporaceae</taxon>
        <taxon>Trametes</taxon>
    </lineage>
</organism>
<comment type="caution">
    <text evidence="1">The sequence shown here is derived from an EMBL/GenBank/DDBJ whole genome shotgun (WGS) entry which is preliminary data.</text>
</comment>